<accession>A0A0E9SNE6</accession>
<dbReference type="EMBL" id="GBXM01065835">
    <property type="protein sequence ID" value="JAH42742.1"/>
    <property type="molecule type" value="Transcribed_RNA"/>
</dbReference>
<sequence length="70" mass="7734">MPLFPGQRGLSLCCSRPHILIGWQTGAGLQEWGTVTMHLSRPPVAICHLAQYPKHTLSSVLLPSREFPTI</sequence>
<reference evidence="1" key="2">
    <citation type="journal article" date="2015" name="Fish Shellfish Immunol.">
        <title>Early steps in the European eel (Anguilla anguilla)-Vibrio vulnificus interaction in the gills: Role of the RtxA13 toxin.</title>
        <authorList>
            <person name="Callol A."/>
            <person name="Pajuelo D."/>
            <person name="Ebbesson L."/>
            <person name="Teles M."/>
            <person name="MacKenzie S."/>
            <person name="Amaro C."/>
        </authorList>
    </citation>
    <scope>NUCLEOTIDE SEQUENCE</scope>
</reference>
<organism evidence="1">
    <name type="scientific">Anguilla anguilla</name>
    <name type="common">European freshwater eel</name>
    <name type="synonym">Muraena anguilla</name>
    <dbReference type="NCBI Taxonomy" id="7936"/>
    <lineage>
        <taxon>Eukaryota</taxon>
        <taxon>Metazoa</taxon>
        <taxon>Chordata</taxon>
        <taxon>Craniata</taxon>
        <taxon>Vertebrata</taxon>
        <taxon>Euteleostomi</taxon>
        <taxon>Actinopterygii</taxon>
        <taxon>Neopterygii</taxon>
        <taxon>Teleostei</taxon>
        <taxon>Anguilliformes</taxon>
        <taxon>Anguillidae</taxon>
        <taxon>Anguilla</taxon>
    </lineage>
</organism>
<evidence type="ECO:0000313" key="1">
    <source>
        <dbReference type="EMBL" id="JAH42742.1"/>
    </source>
</evidence>
<proteinExistence type="predicted"/>
<dbReference type="AlphaFoldDB" id="A0A0E9SNE6"/>
<reference evidence="1" key="1">
    <citation type="submission" date="2014-11" db="EMBL/GenBank/DDBJ databases">
        <authorList>
            <person name="Amaro Gonzalez C."/>
        </authorList>
    </citation>
    <scope>NUCLEOTIDE SEQUENCE</scope>
</reference>
<protein>
    <submittedName>
        <fullName evidence="1">Uncharacterized protein</fullName>
    </submittedName>
</protein>
<name>A0A0E9SNE6_ANGAN</name>